<keyword evidence="2 11" id="KW-0963">Cytoplasm</keyword>
<feature type="repeat" description="WD" evidence="12">
    <location>
        <begin position="108"/>
        <end position="149"/>
    </location>
</feature>
<dbReference type="Proteomes" id="UP000027361">
    <property type="component" value="Unassembled WGS sequence"/>
</dbReference>
<evidence type="ECO:0000256" key="12">
    <source>
        <dbReference type="PROSITE-ProRule" id="PRU00221"/>
    </source>
</evidence>
<keyword evidence="14" id="KW-0378">Hydrolase</keyword>
<dbReference type="SUPFAM" id="SSF109925">
    <property type="entry name" value="Lissencephaly-1 protein (Lis-1, PAF-AH alpha) N-terminal domain"/>
    <property type="match status" value="1"/>
</dbReference>
<keyword evidence="5 11" id="KW-0493">Microtubule</keyword>
<keyword evidence="1 11" id="KW-0813">Transport</keyword>
<comment type="subunit">
    <text evidence="11">Self-associates. Interacts with NDL1 and dynein.</text>
</comment>
<evidence type="ECO:0000256" key="9">
    <source>
        <dbReference type="ARBA" id="ARBA00023212"/>
    </source>
</evidence>
<name>A0A066W8Z6_TILAU</name>
<comment type="subcellular location">
    <subcellularLocation>
        <location evidence="11">Cytoplasm</location>
        <location evidence="11">Cytoskeleton</location>
    </subcellularLocation>
    <subcellularLocation>
        <location evidence="11">Cytoplasm</location>
        <location evidence="11">Cytoskeleton</location>
        <location evidence="11">Spindle pole</location>
    </subcellularLocation>
    <text evidence="11">Localizes to the plus ends of microtubules at the hyphal tip and the mitotic spindle poles.</text>
</comment>
<reference evidence="14 15" key="1">
    <citation type="submission" date="2014-05" db="EMBL/GenBank/DDBJ databases">
        <title>Draft genome sequence of a rare smut relative, Tilletiaria anomala UBC 951.</title>
        <authorList>
            <consortium name="DOE Joint Genome Institute"/>
            <person name="Toome M."/>
            <person name="Kuo A."/>
            <person name="Henrissat B."/>
            <person name="Lipzen A."/>
            <person name="Tritt A."/>
            <person name="Yoshinaga Y."/>
            <person name="Zane M."/>
            <person name="Barry K."/>
            <person name="Grigoriev I.V."/>
            <person name="Spatafora J.W."/>
            <person name="Aimea M.C."/>
        </authorList>
    </citation>
    <scope>NUCLEOTIDE SEQUENCE [LARGE SCALE GENOMIC DNA]</scope>
    <source>
        <strain evidence="14 15">UBC 951</strain>
    </source>
</reference>
<evidence type="ECO:0000256" key="1">
    <source>
        <dbReference type="ARBA" id="ARBA00022448"/>
    </source>
</evidence>
<dbReference type="HOGENOM" id="CLU_000288_57_15_1"/>
<keyword evidence="4 11" id="KW-0132">Cell division</keyword>
<dbReference type="InterPro" id="IPR037190">
    <property type="entry name" value="LIS1_N"/>
</dbReference>
<dbReference type="Gene3D" id="1.20.960.30">
    <property type="match status" value="1"/>
</dbReference>
<dbReference type="InterPro" id="IPR001680">
    <property type="entry name" value="WD40_rpt"/>
</dbReference>
<evidence type="ECO:0000256" key="6">
    <source>
        <dbReference type="ARBA" id="ARBA00022737"/>
    </source>
</evidence>
<feature type="repeat" description="WD" evidence="12">
    <location>
        <begin position="235"/>
        <end position="276"/>
    </location>
</feature>
<dbReference type="InterPro" id="IPR036322">
    <property type="entry name" value="WD40_repeat_dom_sf"/>
</dbReference>
<evidence type="ECO:0000256" key="4">
    <source>
        <dbReference type="ARBA" id="ARBA00022618"/>
    </source>
</evidence>
<dbReference type="SUPFAM" id="SSF50978">
    <property type="entry name" value="WD40 repeat-like"/>
    <property type="match status" value="1"/>
</dbReference>
<keyword evidence="15" id="KW-1185">Reference proteome</keyword>
<dbReference type="PROSITE" id="PS50896">
    <property type="entry name" value="LISH"/>
    <property type="match status" value="1"/>
</dbReference>
<accession>A0A066W8Z6</accession>
<dbReference type="Gene3D" id="2.130.10.10">
    <property type="entry name" value="YVTN repeat-like/Quinoprotein amine dehydrogenase"/>
    <property type="match status" value="1"/>
</dbReference>
<dbReference type="PANTHER" id="PTHR19848:SF8">
    <property type="entry name" value="F-BOX AND WD REPEAT DOMAIN CONTAINING 7"/>
    <property type="match status" value="1"/>
</dbReference>
<feature type="repeat" description="WD" evidence="12">
    <location>
        <begin position="317"/>
        <end position="340"/>
    </location>
</feature>
<keyword evidence="7 11" id="KW-0498">Mitosis</keyword>
<feature type="repeat" description="WD" evidence="12">
    <location>
        <begin position="193"/>
        <end position="234"/>
    </location>
</feature>
<dbReference type="HAMAP" id="MF_03141">
    <property type="entry name" value="lis1"/>
    <property type="match status" value="1"/>
</dbReference>
<dbReference type="GO" id="GO:0007154">
    <property type="term" value="P:cell communication"/>
    <property type="evidence" value="ECO:0007669"/>
    <property type="project" value="UniProtKB-ARBA"/>
</dbReference>
<dbReference type="GO" id="GO:0023052">
    <property type="term" value="P:signaling"/>
    <property type="evidence" value="ECO:0007669"/>
    <property type="project" value="UniProtKB-ARBA"/>
</dbReference>
<dbReference type="GO" id="GO:0005737">
    <property type="term" value="C:cytoplasm"/>
    <property type="evidence" value="ECO:0007669"/>
    <property type="project" value="UniProtKB-UniRule"/>
</dbReference>
<dbReference type="InterPro" id="IPR020472">
    <property type="entry name" value="WD40_PAC1"/>
</dbReference>
<evidence type="ECO:0000256" key="2">
    <source>
        <dbReference type="ARBA" id="ARBA00022490"/>
    </source>
</evidence>
<dbReference type="PRINTS" id="PR00320">
    <property type="entry name" value="GPROTEINBRPT"/>
</dbReference>
<dbReference type="GO" id="GO:0016787">
    <property type="term" value="F:hydrolase activity"/>
    <property type="evidence" value="ECO:0007669"/>
    <property type="project" value="UniProtKB-KW"/>
</dbReference>
<dbReference type="PIRSF" id="PIRSF037647">
    <property type="entry name" value="Dynein_regulator_Lis1"/>
    <property type="match status" value="1"/>
</dbReference>
<evidence type="ECO:0000256" key="11">
    <source>
        <dbReference type="HAMAP-Rule" id="MF_03141"/>
    </source>
</evidence>
<evidence type="ECO:0000256" key="10">
    <source>
        <dbReference type="ARBA" id="ARBA00023306"/>
    </source>
</evidence>
<dbReference type="InterPro" id="IPR006594">
    <property type="entry name" value="LisH"/>
</dbReference>
<comment type="similarity">
    <text evidence="11">Belongs to the WD repeat LIS1/nudF family.</text>
</comment>
<keyword evidence="10 11" id="KW-0131">Cell cycle</keyword>
<sequence>MTQSMLSERQREELNRSILDYFKTQGLTQSFDALARETGQDGFVVDPKAKYAGLLEKKWTSVIRLQKKLMELEARNTQLMEELAAAPIARRSAGNQDWTPRNPARHTLQSHRSPITRVAFHPVFSQLVSASEDSTIKVWDWETGEFERTLKGHTKAVQDVDFDSKGNFLVSCSSDLTIRVWDTNNEWRTTKTLFGHDHSVSSVRFLPGDVHIASASRDRTIRIWEFASGYCTKTLSGHVEWVRCVTPSDDGRLLLSASNDQTARIWDLSSGESKVEMRGHEHVVECAVFAPLSAYAPIRELCGLGPAGAADKQPGLYVATGSRDKSIRLWDTQSGQCLKTLTGHDNWIRGLVFAPSGKYLLSVSDDKTMKVWDLKTGRVSRTIDAHSHFVTSIAWGRARVDSGSSEAAPDGVEPAMATSGQLNGNGKSAIADAKTVNVVATGSVDLNIKVWTP</sequence>
<feature type="domain" description="PAC1-like LisH-like dimerisation" evidence="13">
    <location>
        <begin position="8"/>
        <end position="43"/>
    </location>
</feature>
<keyword evidence="9 11" id="KW-0206">Cytoskeleton</keyword>
<feature type="repeat" description="WD" evidence="12">
    <location>
        <begin position="341"/>
        <end position="382"/>
    </location>
</feature>
<dbReference type="GO" id="GO:0070840">
    <property type="term" value="F:dynein complex binding"/>
    <property type="evidence" value="ECO:0007669"/>
    <property type="project" value="UniProtKB-UniRule"/>
</dbReference>
<keyword evidence="3 12" id="KW-0853">WD repeat</keyword>
<dbReference type="OrthoDB" id="10264588at2759"/>
<dbReference type="InterPro" id="IPR019775">
    <property type="entry name" value="WD40_repeat_CS"/>
</dbReference>
<dbReference type="Pfam" id="PF00400">
    <property type="entry name" value="WD40"/>
    <property type="match status" value="6"/>
</dbReference>
<dbReference type="CDD" id="cd00200">
    <property type="entry name" value="WD40"/>
    <property type="match status" value="1"/>
</dbReference>
<evidence type="ECO:0000256" key="8">
    <source>
        <dbReference type="ARBA" id="ARBA00023054"/>
    </source>
</evidence>
<organism evidence="14 15">
    <name type="scientific">Tilletiaria anomala (strain ATCC 24038 / CBS 436.72 / UBC 951)</name>
    <dbReference type="NCBI Taxonomy" id="1037660"/>
    <lineage>
        <taxon>Eukaryota</taxon>
        <taxon>Fungi</taxon>
        <taxon>Dikarya</taxon>
        <taxon>Basidiomycota</taxon>
        <taxon>Ustilaginomycotina</taxon>
        <taxon>Exobasidiomycetes</taxon>
        <taxon>Georgefischeriales</taxon>
        <taxon>Tilletiariaceae</taxon>
        <taxon>Tilletiaria</taxon>
    </lineage>
</organism>
<dbReference type="GO" id="GO:0051301">
    <property type="term" value="P:cell division"/>
    <property type="evidence" value="ECO:0007669"/>
    <property type="project" value="UniProtKB-KW"/>
</dbReference>
<dbReference type="GO" id="GO:0005874">
    <property type="term" value="C:microtubule"/>
    <property type="evidence" value="ECO:0007669"/>
    <property type="project" value="UniProtKB-KW"/>
</dbReference>
<evidence type="ECO:0000256" key="5">
    <source>
        <dbReference type="ARBA" id="ARBA00022701"/>
    </source>
</evidence>
<dbReference type="InterPro" id="IPR017252">
    <property type="entry name" value="Dynein_regulator_LIS1"/>
</dbReference>
<dbReference type="Pfam" id="PF24951">
    <property type="entry name" value="LisH_PAC1"/>
    <property type="match status" value="1"/>
</dbReference>
<keyword evidence="6" id="KW-0677">Repeat</keyword>
<dbReference type="OMA" id="WHVATKE"/>
<dbReference type="GO" id="GO:0000132">
    <property type="term" value="P:establishment of mitotic spindle orientation"/>
    <property type="evidence" value="ECO:0007669"/>
    <property type="project" value="UniProtKB-UniRule"/>
</dbReference>
<dbReference type="InterPro" id="IPR056795">
    <property type="entry name" value="PAC1-like_LisH-like_dom"/>
</dbReference>
<comment type="caution">
    <text evidence="14">The sequence shown here is derived from an EMBL/GenBank/DDBJ whole genome shotgun (WGS) entry which is preliminary data.</text>
</comment>
<dbReference type="GeneID" id="25262851"/>
<dbReference type="SMART" id="SM00320">
    <property type="entry name" value="WD40"/>
    <property type="match status" value="7"/>
</dbReference>
<comment type="function">
    <text evidence="11">Positively regulates the activity of the minus-end directed microtubule motor protein dynein. May enhance dynein-mediated microtubule sliding by targeting dynein to the microtubule plus end. Required for nuclear migration during vegetative growth as well as development. Required for retrograde early endosome (EE) transport from the hyphal tip. Required for localization of dynein to the mitotic spindle poles. Recruits additional proteins to the dynein complex at SPBs.</text>
</comment>
<gene>
    <name evidence="11" type="primary">PAC1</name>
    <name evidence="11" type="synonym">LIS1</name>
    <name evidence="14" type="ORF">K437DRAFT_233677</name>
</gene>
<dbReference type="GO" id="GO:0051012">
    <property type="term" value="P:microtubule sliding"/>
    <property type="evidence" value="ECO:0007669"/>
    <property type="project" value="UniProtKB-UniRule"/>
</dbReference>
<comment type="domain">
    <text evidence="11">Dimerization mediated by the LisH domain may be required to activate dynein.</text>
</comment>
<dbReference type="PROSITE" id="PS50294">
    <property type="entry name" value="WD_REPEATS_REGION"/>
    <property type="match status" value="5"/>
</dbReference>
<keyword evidence="8 11" id="KW-0175">Coiled coil</keyword>
<dbReference type="PANTHER" id="PTHR19848">
    <property type="entry name" value="WD40 REPEAT PROTEIN"/>
    <property type="match status" value="1"/>
</dbReference>
<feature type="repeat" description="WD" evidence="12">
    <location>
        <begin position="150"/>
        <end position="191"/>
    </location>
</feature>
<dbReference type="PROSITE" id="PS00678">
    <property type="entry name" value="WD_REPEATS_1"/>
    <property type="match status" value="5"/>
</dbReference>
<evidence type="ECO:0000259" key="13">
    <source>
        <dbReference type="Pfam" id="PF24951"/>
    </source>
</evidence>
<dbReference type="InterPro" id="IPR015943">
    <property type="entry name" value="WD40/YVTN_repeat-like_dom_sf"/>
</dbReference>
<dbReference type="EMBL" id="JMSN01000019">
    <property type="protein sequence ID" value="KDN50422.1"/>
    <property type="molecule type" value="Genomic_DNA"/>
</dbReference>
<dbReference type="STRING" id="1037660.A0A066W8Z6"/>
<proteinExistence type="inferred from homology"/>
<dbReference type="InParanoid" id="A0A066W8Z6"/>
<evidence type="ECO:0000256" key="3">
    <source>
        <dbReference type="ARBA" id="ARBA00022574"/>
    </source>
</evidence>
<dbReference type="RefSeq" id="XP_013244547.1">
    <property type="nucleotide sequence ID" value="XM_013389093.1"/>
</dbReference>
<evidence type="ECO:0000313" key="15">
    <source>
        <dbReference type="Proteomes" id="UP000027361"/>
    </source>
</evidence>
<dbReference type="PROSITE" id="PS50082">
    <property type="entry name" value="WD_REPEATS_2"/>
    <property type="match status" value="6"/>
</dbReference>
<dbReference type="AlphaFoldDB" id="A0A066W8Z6"/>
<evidence type="ECO:0000256" key="7">
    <source>
        <dbReference type="ARBA" id="ARBA00022776"/>
    </source>
</evidence>
<dbReference type="SMART" id="SM00667">
    <property type="entry name" value="LisH"/>
    <property type="match status" value="1"/>
</dbReference>
<evidence type="ECO:0000313" key="14">
    <source>
        <dbReference type="EMBL" id="KDN50422.1"/>
    </source>
</evidence>
<dbReference type="FunFam" id="2.130.10.10:FF:000342">
    <property type="entry name" value="Nuclear distribution protein PAC1"/>
    <property type="match status" value="1"/>
</dbReference>
<dbReference type="GO" id="GO:0005875">
    <property type="term" value="C:microtubule associated complex"/>
    <property type="evidence" value="ECO:0007669"/>
    <property type="project" value="UniProtKB-UniRule"/>
</dbReference>
<dbReference type="GO" id="GO:0000922">
    <property type="term" value="C:spindle pole"/>
    <property type="evidence" value="ECO:0007669"/>
    <property type="project" value="UniProtKB-SubCell"/>
</dbReference>
<protein>
    <recommendedName>
        <fullName evidence="11">Nuclear distribution protein PAC1</fullName>
    </recommendedName>
    <alternativeName>
        <fullName evidence="11">Lissencephaly-1 homolog</fullName>
        <shortName evidence="11">LIS-1</shortName>
    </alternativeName>
    <alternativeName>
        <fullName evidence="11">nudF homolog</fullName>
    </alternativeName>
</protein>
<dbReference type="FunFam" id="1.20.960.30:FF:000002">
    <property type="entry name" value="Platelet-activating factor acetylhydrolase ib"/>
    <property type="match status" value="1"/>
</dbReference>